<feature type="region of interest" description="Disordered" evidence="1">
    <location>
        <begin position="188"/>
        <end position="220"/>
    </location>
</feature>
<feature type="region of interest" description="Disordered" evidence="1">
    <location>
        <begin position="105"/>
        <end position="151"/>
    </location>
</feature>
<protein>
    <submittedName>
        <fullName evidence="2">Uncharacterized protein</fullName>
    </submittedName>
</protein>
<evidence type="ECO:0000256" key="1">
    <source>
        <dbReference type="SAM" id="MobiDB-lite"/>
    </source>
</evidence>
<feature type="compositionally biased region" description="Pro residues" evidence="1">
    <location>
        <begin position="125"/>
        <end position="134"/>
    </location>
</feature>
<accession>A0ABD1LNS5</accession>
<reference evidence="2 3" key="1">
    <citation type="submission" date="2024-08" db="EMBL/GenBank/DDBJ databases">
        <title>Insights into the chromosomal genome structure of Flemingia macrophylla.</title>
        <authorList>
            <person name="Ding Y."/>
            <person name="Zhao Y."/>
            <person name="Bi W."/>
            <person name="Wu M."/>
            <person name="Zhao G."/>
            <person name="Gong Y."/>
            <person name="Li W."/>
            <person name="Zhang P."/>
        </authorList>
    </citation>
    <scope>NUCLEOTIDE SEQUENCE [LARGE SCALE GENOMIC DNA]</scope>
    <source>
        <strain evidence="2">DYQJB</strain>
        <tissue evidence="2">Leaf</tissue>
    </source>
</reference>
<proteinExistence type="predicted"/>
<dbReference type="Proteomes" id="UP001603857">
    <property type="component" value="Unassembled WGS sequence"/>
</dbReference>
<sequence length="363" mass="39416">MFQLSFLRSSLPLVVNETYGECSKEKLVKKLDTIHFGSMKMNVNISKFYAQIVQQGSKRPMALWKIKMGKVGDEAEIWKGHRQVNANACKCHLWYGWQYGPRPAGRPVSPPKKGGPKCTTEPANPFEPGPPSPPVRRAKARASPPNPPARQLSHYTYLPYPISFPRESRAIAKANLYSLNPKSAISPNLTGATASPDLTGATASPDSATACPPSPNRGTTLKSRALRAAPPPAFALPSRPKAVAPFALPRLPPSPYPHDLKPSRHFALARLRAALTTQSRRGPSRALPPTFARPHHPKRRAIHAAPLPAFALPSRPKALTPRRVSTIPKSVAPPPSPEPGIDAAQSPHASTLLNLLIFFIAKQ</sequence>
<organism evidence="2 3">
    <name type="scientific">Flemingia macrophylla</name>
    <dbReference type="NCBI Taxonomy" id="520843"/>
    <lineage>
        <taxon>Eukaryota</taxon>
        <taxon>Viridiplantae</taxon>
        <taxon>Streptophyta</taxon>
        <taxon>Embryophyta</taxon>
        <taxon>Tracheophyta</taxon>
        <taxon>Spermatophyta</taxon>
        <taxon>Magnoliopsida</taxon>
        <taxon>eudicotyledons</taxon>
        <taxon>Gunneridae</taxon>
        <taxon>Pentapetalae</taxon>
        <taxon>rosids</taxon>
        <taxon>fabids</taxon>
        <taxon>Fabales</taxon>
        <taxon>Fabaceae</taxon>
        <taxon>Papilionoideae</taxon>
        <taxon>50 kb inversion clade</taxon>
        <taxon>NPAAA clade</taxon>
        <taxon>indigoferoid/millettioid clade</taxon>
        <taxon>Phaseoleae</taxon>
        <taxon>Flemingia</taxon>
    </lineage>
</organism>
<evidence type="ECO:0000313" key="3">
    <source>
        <dbReference type="Proteomes" id="UP001603857"/>
    </source>
</evidence>
<keyword evidence="3" id="KW-1185">Reference proteome</keyword>
<feature type="region of interest" description="Disordered" evidence="1">
    <location>
        <begin position="277"/>
        <end position="296"/>
    </location>
</feature>
<feature type="region of interest" description="Disordered" evidence="1">
    <location>
        <begin position="312"/>
        <end position="344"/>
    </location>
</feature>
<dbReference type="AlphaFoldDB" id="A0ABD1LNS5"/>
<name>A0ABD1LNS5_9FABA</name>
<evidence type="ECO:0000313" key="2">
    <source>
        <dbReference type="EMBL" id="KAL2325118.1"/>
    </source>
</evidence>
<comment type="caution">
    <text evidence="2">The sequence shown here is derived from an EMBL/GenBank/DDBJ whole genome shotgun (WGS) entry which is preliminary data.</text>
</comment>
<gene>
    <name evidence="2" type="ORF">Fmac_024176</name>
</gene>
<dbReference type="EMBL" id="JBGMDY010000008">
    <property type="protein sequence ID" value="KAL2325118.1"/>
    <property type="molecule type" value="Genomic_DNA"/>
</dbReference>